<dbReference type="SMART" id="SM01119">
    <property type="entry name" value="D-ser_dehydrat"/>
    <property type="match status" value="1"/>
</dbReference>
<dbReference type="EMBL" id="SMKZ01000102">
    <property type="protein sequence ID" value="TDD94800.1"/>
    <property type="molecule type" value="Genomic_DNA"/>
</dbReference>
<dbReference type="InterPro" id="IPR001608">
    <property type="entry name" value="Ala_racemase_N"/>
</dbReference>
<dbReference type="RefSeq" id="WP_131902182.1">
    <property type="nucleotide sequence ID" value="NZ_SMKZ01000102.1"/>
</dbReference>
<accession>A0A4R5C9D0</accession>
<dbReference type="SUPFAM" id="SSF51419">
    <property type="entry name" value="PLP-binding barrel"/>
    <property type="match status" value="1"/>
</dbReference>
<evidence type="ECO:0000313" key="4">
    <source>
        <dbReference type="EMBL" id="TDD94800.1"/>
    </source>
</evidence>
<dbReference type="Gene3D" id="2.40.37.20">
    <property type="entry name" value="D-serine dehydratase-like domain"/>
    <property type="match status" value="1"/>
</dbReference>
<organism evidence="4 5">
    <name type="scientific">Jiangella asiatica</name>
    <dbReference type="NCBI Taxonomy" id="2530372"/>
    <lineage>
        <taxon>Bacteria</taxon>
        <taxon>Bacillati</taxon>
        <taxon>Actinomycetota</taxon>
        <taxon>Actinomycetes</taxon>
        <taxon>Jiangellales</taxon>
        <taxon>Jiangellaceae</taxon>
        <taxon>Jiangella</taxon>
    </lineage>
</organism>
<dbReference type="InterPro" id="IPR051466">
    <property type="entry name" value="D-amino_acid_metab_enzyme"/>
</dbReference>
<keyword evidence="2" id="KW-0456">Lyase</keyword>
<comment type="similarity">
    <text evidence="1">Belongs to the DSD1 family.</text>
</comment>
<dbReference type="GO" id="GO:0016829">
    <property type="term" value="F:lyase activity"/>
    <property type="evidence" value="ECO:0007669"/>
    <property type="project" value="UniProtKB-KW"/>
</dbReference>
<protein>
    <submittedName>
        <fullName evidence="4">Amino acid deaminase</fullName>
    </submittedName>
</protein>
<keyword evidence="5" id="KW-1185">Reference proteome</keyword>
<proteinExistence type="inferred from homology"/>
<gene>
    <name evidence="4" type="ORF">E1269_31660</name>
</gene>
<dbReference type="InterPro" id="IPR042208">
    <property type="entry name" value="D-ser_dehydrat-like_sf"/>
</dbReference>
<dbReference type="OrthoDB" id="9811417at2"/>
<dbReference type="Proteomes" id="UP000294739">
    <property type="component" value="Unassembled WGS sequence"/>
</dbReference>
<feature type="domain" description="D-serine dehydratase-like" evidence="3">
    <location>
        <begin position="288"/>
        <end position="386"/>
    </location>
</feature>
<reference evidence="4 5" key="1">
    <citation type="submission" date="2019-03" db="EMBL/GenBank/DDBJ databases">
        <title>Draft genome sequences of novel Actinobacteria.</title>
        <authorList>
            <person name="Sahin N."/>
            <person name="Ay H."/>
            <person name="Saygin H."/>
        </authorList>
    </citation>
    <scope>NUCLEOTIDE SEQUENCE [LARGE SCALE GENOMIC DNA]</scope>
    <source>
        <strain evidence="4 5">5K138</strain>
    </source>
</reference>
<dbReference type="PANTHER" id="PTHR28004">
    <property type="entry name" value="ZGC:162816-RELATED"/>
    <property type="match status" value="1"/>
</dbReference>
<dbReference type="InParanoid" id="A0A4R5C9D0"/>
<sequence>MAATTIPHEDGAHVYIGQPFHQLATPVAVLDDAALEHNLTTMAGWCRDHGVELQPHGKTTMAPALFRRQLAAGATGITAATPAQVRMMREHAVPAVQLANELVQPAEAAWIAAELAADPDFGFTCWVDSVAGVELLEAGVAASGAVVDVLLEVGSPGARTGTRTEADRSAVRAAVAAAPHLRLAGVCGYEGSMAGDRSPSSLVVVREYLERMRAAADELRDDVDGPVVLTAGGSMFYDVVADVLATGWPADAARVILRSGCYVTHDSGLFHRNSPLDGPDAPVRLRAALTVWATVLSRPEPSLALLDAGRRDVSFDQGLPVPLRHLARGATEPAELAGAEVTALNDQHAYLAVPADHSLAVGDRVELGISHPCTTFDKWRRLALLDARGQVADVVETVF</sequence>
<evidence type="ECO:0000256" key="2">
    <source>
        <dbReference type="ARBA" id="ARBA00023239"/>
    </source>
</evidence>
<evidence type="ECO:0000313" key="5">
    <source>
        <dbReference type="Proteomes" id="UP000294739"/>
    </source>
</evidence>
<name>A0A4R5C9D0_9ACTN</name>
<dbReference type="Gene3D" id="3.20.20.10">
    <property type="entry name" value="Alanine racemase"/>
    <property type="match status" value="1"/>
</dbReference>
<dbReference type="AlphaFoldDB" id="A0A4R5C9D0"/>
<evidence type="ECO:0000259" key="3">
    <source>
        <dbReference type="SMART" id="SM01119"/>
    </source>
</evidence>
<evidence type="ECO:0000256" key="1">
    <source>
        <dbReference type="ARBA" id="ARBA00005323"/>
    </source>
</evidence>
<dbReference type="InterPro" id="IPR029066">
    <property type="entry name" value="PLP-binding_barrel"/>
</dbReference>
<dbReference type="Pfam" id="PF01168">
    <property type="entry name" value="Ala_racemase_N"/>
    <property type="match status" value="1"/>
</dbReference>
<dbReference type="InterPro" id="IPR026956">
    <property type="entry name" value="D-ser_dehydrat-like_dom"/>
</dbReference>
<dbReference type="PANTHER" id="PTHR28004:SF8">
    <property type="entry name" value="D-SERINE DEAMINASE"/>
    <property type="match status" value="1"/>
</dbReference>
<dbReference type="Pfam" id="PF14031">
    <property type="entry name" value="D-ser_dehydrat"/>
    <property type="match status" value="1"/>
</dbReference>
<comment type="caution">
    <text evidence="4">The sequence shown here is derived from an EMBL/GenBank/DDBJ whole genome shotgun (WGS) entry which is preliminary data.</text>
</comment>